<protein>
    <recommendedName>
        <fullName evidence="3">DUF3077 domain-containing protein</fullName>
    </recommendedName>
</protein>
<evidence type="ECO:0000313" key="2">
    <source>
        <dbReference type="Proteomes" id="UP001148184"/>
    </source>
</evidence>
<reference evidence="1 2" key="1">
    <citation type="submission" date="2022-05" db="EMBL/GenBank/DDBJ databases">
        <title>Novel Pseudomonas spp. Isolated from a Rainbow Trout Aquaculture Facility.</title>
        <authorList>
            <person name="Testerman T."/>
            <person name="Graf J."/>
        </authorList>
    </citation>
    <scope>NUCLEOTIDE SEQUENCE [LARGE SCALE GENOMIC DNA]</scope>
    <source>
        <strain evidence="1 2">ID1025</strain>
    </source>
</reference>
<dbReference type="Proteomes" id="UP001148184">
    <property type="component" value="Unassembled WGS sequence"/>
</dbReference>
<organism evidence="1 2">
    <name type="scientific">Pseudomonas rubra</name>
    <dbReference type="NCBI Taxonomy" id="2942627"/>
    <lineage>
        <taxon>Bacteria</taxon>
        <taxon>Pseudomonadati</taxon>
        <taxon>Pseudomonadota</taxon>
        <taxon>Gammaproteobacteria</taxon>
        <taxon>Pseudomonadales</taxon>
        <taxon>Pseudomonadaceae</taxon>
        <taxon>Pseudomonas</taxon>
    </lineage>
</organism>
<evidence type="ECO:0000313" key="1">
    <source>
        <dbReference type="EMBL" id="MDD1016898.1"/>
    </source>
</evidence>
<keyword evidence="2" id="KW-1185">Reference proteome</keyword>
<sequence length="70" mass="7686">MSEAIKAITTLSKGTYHSLPPDAQRAFAVSAALELIAEKVSNSPNNNEQLPWEMERLSGYVKLIQDALKV</sequence>
<dbReference type="RefSeq" id="WP_273895513.1">
    <property type="nucleotide sequence ID" value="NZ_JAMDGP010000071.1"/>
</dbReference>
<comment type="caution">
    <text evidence="1">The sequence shown here is derived from an EMBL/GenBank/DDBJ whole genome shotgun (WGS) entry which is preliminary data.</text>
</comment>
<evidence type="ECO:0008006" key="3">
    <source>
        <dbReference type="Google" id="ProtNLM"/>
    </source>
</evidence>
<accession>A0ABT5PF53</accession>
<dbReference type="EMBL" id="JAMDGZ010000066">
    <property type="protein sequence ID" value="MDD1016898.1"/>
    <property type="molecule type" value="Genomic_DNA"/>
</dbReference>
<gene>
    <name evidence="1" type="ORF">M5G17_24840</name>
</gene>
<proteinExistence type="predicted"/>
<name>A0ABT5PF53_9PSED</name>